<dbReference type="AlphaFoldDB" id="A0A552J7C6"/>
<evidence type="ECO:0000313" key="1">
    <source>
        <dbReference type="EMBL" id="TRU91670.1"/>
    </source>
</evidence>
<accession>A0A552J7C6</accession>
<organism evidence="1 2">
    <name type="scientific">Microcystis novacekii Mn_MB_F_20050700_S1D</name>
    <dbReference type="NCBI Taxonomy" id="2486266"/>
    <lineage>
        <taxon>Bacteria</taxon>
        <taxon>Bacillati</taxon>
        <taxon>Cyanobacteriota</taxon>
        <taxon>Cyanophyceae</taxon>
        <taxon>Oscillatoriophycideae</taxon>
        <taxon>Chroococcales</taxon>
        <taxon>Microcystaceae</taxon>
        <taxon>Microcystis</taxon>
    </lineage>
</organism>
<name>A0A552J7C6_9CHRO</name>
<evidence type="ECO:0000313" key="2">
    <source>
        <dbReference type="Proteomes" id="UP000319191"/>
    </source>
</evidence>
<comment type="caution">
    <text evidence="1">The sequence shown here is derived from an EMBL/GenBank/DDBJ whole genome shotgun (WGS) entry which is preliminary data.</text>
</comment>
<reference evidence="1 2" key="1">
    <citation type="submission" date="2019-01" db="EMBL/GenBank/DDBJ databases">
        <title>Coherence of Microcystis species and biogeography revealed through population genomics.</title>
        <authorList>
            <person name="Perez-Carrascal O.M."/>
            <person name="Terrat Y."/>
            <person name="Giani A."/>
            <person name="Fortin N."/>
            <person name="Tromas N."/>
            <person name="Shapiro B.J."/>
        </authorList>
    </citation>
    <scope>NUCLEOTIDE SEQUENCE [LARGE SCALE GENOMIC DNA]</scope>
    <source>
        <strain evidence="1">Mn_MB_F_20050700_S1D</strain>
    </source>
</reference>
<dbReference type="EMBL" id="SFAV01000050">
    <property type="protein sequence ID" value="TRU91670.1"/>
    <property type="molecule type" value="Genomic_DNA"/>
</dbReference>
<gene>
    <name evidence="1" type="ORF">EWV54_04030</name>
</gene>
<protein>
    <submittedName>
        <fullName evidence="1">Uncharacterized protein</fullName>
    </submittedName>
</protein>
<proteinExistence type="predicted"/>
<sequence length="77" mass="8870">MWKSAKENYKRGSLKRLKRLGAYLWQGSVEDALAELRLSGLKSDKVDNFVEYLGKHRARIPDDQLYQELGSISDQAQ</sequence>
<dbReference type="Proteomes" id="UP000319191">
    <property type="component" value="Unassembled WGS sequence"/>
</dbReference>